<dbReference type="AlphaFoldDB" id="A0A5N5TH84"/>
<dbReference type="Pfam" id="PF06441">
    <property type="entry name" value="EHN"/>
    <property type="match status" value="1"/>
</dbReference>
<accession>A0A5N5TH84</accession>
<dbReference type="PRINTS" id="PR00412">
    <property type="entry name" value="EPOXHYDRLASE"/>
</dbReference>
<dbReference type="SUPFAM" id="SSF53474">
    <property type="entry name" value="alpha/beta-Hydrolases"/>
    <property type="match status" value="1"/>
</dbReference>
<evidence type="ECO:0000313" key="5">
    <source>
        <dbReference type="EMBL" id="KAB7505549.1"/>
    </source>
</evidence>
<dbReference type="InterPro" id="IPR010497">
    <property type="entry name" value="Epoxide_hydro_N"/>
</dbReference>
<keyword evidence="6" id="KW-1185">Reference proteome</keyword>
<dbReference type="PANTHER" id="PTHR21661:SF35">
    <property type="entry name" value="EPOXIDE HYDROLASE"/>
    <property type="match status" value="1"/>
</dbReference>
<evidence type="ECO:0000256" key="2">
    <source>
        <dbReference type="ARBA" id="ARBA00022797"/>
    </source>
</evidence>
<dbReference type="OrthoDB" id="7130006at2759"/>
<dbReference type="Proteomes" id="UP000326759">
    <property type="component" value="Unassembled WGS sequence"/>
</dbReference>
<gene>
    <name evidence="5" type="primary">EH1_0</name>
    <name evidence="5" type="ORF">Anas_00307</name>
</gene>
<evidence type="ECO:0000313" key="6">
    <source>
        <dbReference type="Proteomes" id="UP000326759"/>
    </source>
</evidence>
<sequence>MVKSLENTNFTYGIDSKVLKDIINYWRKDYSWKLAERRLNKLPHFTTEIEGLEIHFLHVKPSLRDLPRNITVFPILMIHGWPGSFLEFEEVFNFLTSPREGSSVVFEVIIPSIPGHGFSEAPAKP</sequence>
<evidence type="ECO:0000259" key="4">
    <source>
        <dbReference type="Pfam" id="PF06441"/>
    </source>
</evidence>
<comment type="similarity">
    <text evidence="1">Belongs to the peptidase S33 family.</text>
</comment>
<reference evidence="5 6" key="1">
    <citation type="journal article" date="2019" name="PLoS Biol.">
        <title>Sex chromosomes control vertical transmission of feminizing Wolbachia symbionts in an isopod.</title>
        <authorList>
            <person name="Becking T."/>
            <person name="Chebbi M.A."/>
            <person name="Giraud I."/>
            <person name="Moumen B."/>
            <person name="Laverre T."/>
            <person name="Caubet Y."/>
            <person name="Peccoud J."/>
            <person name="Gilbert C."/>
            <person name="Cordaux R."/>
        </authorList>
    </citation>
    <scope>NUCLEOTIDE SEQUENCE [LARGE SCALE GENOMIC DNA]</scope>
    <source>
        <strain evidence="5">ANa2</strain>
        <tissue evidence="5">Whole body excluding digestive tract and cuticle</tissue>
    </source>
</reference>
<comment type="caution">
    <text evidence="5">The sequence shown here is derived from an EMBL/GenBank/DDBJ whole genome shotgun (WGS) entry which is preliminary data.</text>
</comment>
<organism evidence="5 6">
    <name type="scientific">Armadillidium nasatum</name>
    <dbReference type="NCBI Taxonomy" id="96803"/>
    <lineage>
        <taxon>Eukaryota</taxon>
        <taxon>Metazoa</taxon>
        <taxon>Ecdysozoa</taxon>
        <taxon>Arthropoda</taxon>
        <taxon>Crustacea</taxon>
        <taxon>Multicrustacea</taxon>
        <taxon>Malacostraca</taxon>
        <taxon>Eumalacostraca</taxon>
        <taxon>Peracarida</taxon>
        <taxon>Isopoda</taxon>
        <taxon>Oniscidea</taxon>
        <taxon>Crinocheta</taxon>
        <taxon>Armadillidiidae</taxon>
        <taxon>Armadillidium</taxon>
    </lineage>
</organism>
<feature type="domain" description="Epoxide hydrolase N-terminal" evidence="4">
    <location>
        <begin position="7"/>
        <end position="88"/>
    </location>
</feature>
<dbReference type="InterPro" id="IPR000639">
    <property type="entry name" value="Epox_hydrolase-like"/>
</dbReference>
<protein>
    <submittedName>
        <fullName evidence="5">Juvenile hormone epoxide hydrolase 1</fullName>
    </submittedName>
</protein>
<dbReference type="Gene3D" id="3.40.50.1820">
    <property type="entry name" value="alpha/beta hydrolase"/>
    <property type="match status" value="1"/>
</dbReference>
<dbReference type="EMBL" id="SEYY01001196">
    <property type="protein sequence ID" value="KAB7505549.1"/>
    <property type="molecule type" value="Genomic_DNA"/>
</dbReference>
<keyword evidence="2" id="KW-0058">Aromatic hydrocarbons catabolism</keyword>
<evidence type="ECO:0000256" key="3">
    <source>
        <dbReference type="ARBA" id="ARBA00022801"/>
    </source>
</evidence>
<dbReference type="PANTHER" id="PTHR21661">
    <property type="entry name" value="EPOXIDE HYDROLASE 1-RELATED"/>
    <property type="match status" value="1"/>
</dbReference>
<name>A0A5N5TH84_9CRUS</name>
<dbReference type="InterPro" id="IPR029058">
    <property type="entry name" value="AB_hydrolase_fold"/>
</dbReference>
<proteinExistence type="inferred from homology"/>
<dbReference type="GO" id="GO:0004301">
    <property type="term" value="F:epoxide hydrolase activity"/>
    <property type="evidence" value="ECO:0007669"/>
    <property type="project" value="TreeGrafter"/>
</dbReference>
<dbReference type="GO" id="GO:0097176">
    <property type="term" value="P:epoxide metabolic process"/>
    <property type="evidence" value="ECO:0007669"/>
    <property type="project" value="TreeGrafter"/>
</dbReference>
<feature type="non-terminal residue" evidence="5">
    <location>
        <position position="125"/>
    </location>
</feature>
<keyword evidence="3 5" id="KW-0378">Hydrolase</keyword>
<evidence type="ECO:0000256" key="1">
    <source>
        <dbReference type="ARBA" id="ARBA00010088"/>
    </source>
</evidence>